<dbReference type="Pfam" id="PF02875">
    <property type="entry name" value="Mur_ligase_C"/>
    <property type="match status" value="1"/>
</dbReference>
<evidence type="ECO:0000256" key="2">
    <source>
        <dbReference type="ARBA" id="ARBA00004752"/>
    </source>
</evidence>
<keyword evidence="4 7" id="KW-0436">Ligase</keyword>
<comment type="pathway">
    <text evidence="2 7 8">Cell wall biogenesis; peptidoglycan biosynthesis.</text>
</comment>
<dbReference type="InterPro" id="IPR004101">
    <property type="entry name" value="Mur_ligase_C"/>
</dbReference>
<keyword evidence="5 7" id="KW-0547">Nucleotide-binding</keyword>
<feature type="domain" description="Mur ligase central" evidence="10">
    <location>
        <begin position="115"/>
        <end position="296"/>
    </location>
</feature>
<keyword evidence="7 8" id="KW-0133">Cell shape</keyword>
<dbReference type="GO" id="GO:0071555">
    <property type="term" value="P:cell wall organization"/>
    <property type="evidence" value="ECO:0007669"/>
    <property type="project" value="UniProtKB-KW"/>
</dbReference>
<gene>
    <name evidence="7 11" type="primary">murD</name>
    <name evidence="11" type="ORF">DEQ80_09380</name>
</gene>
<evidence type="ECO:0000256" key="3">
    <source>
        <dbReference type="ARBA" id="ARBA00022490"/>
    </source>
</evidence>
<keyword evidence="7 8" id="KW-0961">Cell wall biogenesis/degradation</keyword>
<dbReference type="Gene3D" id="3.90.190.20">
    <property type="entry name" value="Mur ligase, C-terminal domain"/>
    <property type="match status" value="1"/>
</dbReference>
<dbReference type="SUPFAM" id="SSF51984">
    <property type="entry name" value="MurCD N-terminal domain"/>
    <property type="match status" value="1"/>
</dbReference>
<evidence type="ECO:0000259" key="10">
    <source>
        <dbReference type="Pfam" id="PF08245"/>
    </source>
</evidence>
<reference evidence="11 12" key="1">
    <citation type="journal article" date="2018" name="Nat. Biotechnol.">
        <title>A standardized bacterial taxonomy based on genome phylogeny substantially revises the tree of life.</title>
        <authorList>
            <person name="Parks D.H."/>
            <person name="Chuvochina M."/>
            <person name="Waite D.W."/>
            <person name="Rinke C."/>
            <person name="Skarshewski A."/>
            <person name="Chaumeil P.A."/>
            <person name="Hugenholtz P."/>
        </authorList>
    </citation>
    <scope>NUCLEOTIDE SEQUENCE [LARGE SCALE GENOMIC DNA]</scope>
    <source>
        <strain evidence="11">UBA8781</strain>
    </source>
</reference>
<evidence type="ECO:0000256" key="4">
    <source>
        <dbReference type="ARBA" id="ARBA00022598"/>
    </source>
</evidence>
<dbReference type="NCBIfam" id="TIGR01087">
    <property type="entry name" value="murD"/>
    <property type="match status" value="1"/>
</dbReference>
<evidence type="ECO:0000256" key="8">
    <source>
        <dbReference type="RuleBase" id="RU003664"/>
    </source>
</evidence>
<dbReference type="Pfam" id="PF08245">
    <property type="entry name" value="Mur_ligase_M"/>
    <property type="match status" value="1"/>
</dbReference>
<evidence type="ECO:0000313" key="11">
    <source>
        <dbReference type="EMBL" id="HCE18058.1"/>
    </source>
</evidence>
<dbReference type="Proteomes" id="UP000264141">
    <property type="component" value="Unassembled WGS sequence"/>
</dbReference>
<comment type="catalytic activity">
    <reaction evidence="7 8">
        <text>UDP-N-acetyl-alpha-D-muramoyl-L-alanine + D-glutamate + ATP = UDP-N-acetyl-alpha-D-muramoyl-L-alanyl-D-glutamate + ADP + phosphate + H(+)</text>
        <dbReference type="Rhea" id="RHEA:16429"/>
        <dbReference type="ChEBI" id="CHEBI:15378"/>
        <dbReference type="ChEBI" id="CHEBI:29986"/>
        <dbReference type="ChEBI" id="CHEBI:30616"/>
        <dbReference type="ChEBI" id="CHEBI:43474"/>
        <dbReference type="ChEBI" id="CHEBI:83898"/>
        <dbReference type="ChEBI" id="CHEBI:83900"/>
        <dbReference type="ChEBI" id="CHEBI:456216"/>
        <dbReference type="EC" id="6.3.2.9"/>
    </reaction>
</comment>
<feature type="binding site" evidence="7">
    <location>
        <begin position="117"/>
        <end position="123"/>
    </location>
    <ligand>
        <name>ATP</name>
        <dbReference type="ChEBI" id="CHEBI:30616"/>
    </ligand>
</feature>
<dbReference type="AlphaFoldDB" id="A0A3D1JJY7"/>
<dbReference type="GO" id="GO:0005524">
    <property type="term" value="F:ATP binding"/>
    <property type="evidence" value="ECO:0007669"/>
    <property type="project" value="UniProtKB-UniRule"/>
</dbReference>
<dbReference type="GO" id="GO:0008360">
    <property type="term" value="P:regulation of cell shape"/>
    <property type="evidence" value="ECO:0007669"/>
    <property type="project" value="UniProtKB-KW"/>
</dbReference>
<dbReference type="PANTHER" id="PTHR43692">
    <property type="entry name" value="UDP-N-ACETYLMURAMOYLALANINE--D-GLUTAMATE LIGASE"/>
    <property type="match status" value="1"/>
</dbReference>
<dbReference type="SUPFAM" id="SSF53244">
    <property type="entry name" value="MurD-like peptide ligases, peptide-binding domain"/>
    <property type="match status" value="1"/>
</dbReference>
<dbReference type="GO" id="GO:0005737">
    <property type="term" value="C:cytoplasm"/>
    <property type="evidence" value="ECO:0007669"/>
    <property type="project" value="UniProtKB-SubCell"/>
</dbReference>
<comment type="function">
    <text evidence="7 8">Cell wall formation. Catalyzes the addition of glutamate to the nucleotide precursor UDP-N-acetylmuramoyl-L-alanine (UMA).</text>
</comment>
<dbReference type="UniPathway" id="UPA00219"/>
<name>A0A3D1JJY7_9CHLR</name>
<organism evidence="11 12">
    <name type="scientific">Anaerolinea thermolimosa</name>
    <dbReference type="NCBI Taxonomy" id="229919"/>
    <lineage>
        <taxon>Bacteria</taxon>
        <taxon>Bacillati</taxon>
        <taxon>Chloroflexota</taxon>
        <taxon>Anaerolineae</taxon>
        <taxon>Anaerolineales</taxon>
        <taxon>Anaerolineaceae</taxon>
        <taxon>Anaerolinea</taxon>
    </lineage>
</organism>
<feature type="domain" description="Mur ligase C-terminal" evidence="9">
    <location>
        <begin position="319"/>
        <end position="435"/>
    </location>
</feature>
<dbReference type="InterPro" id="IPR036565">
    <property type="entry name" value="Mur-like_cat_sf"/>
</dbReference>
<dbReference type="PANTHER" id="PTHR43692:SF1">
    <property type="entry name" value="UDP-N-ACETYLMURAMOYLALANINE--D-GLUTAMATE LIGASE"/>
    <property type="match status" value="1"/>
</dbReference>
<protein>
    <recommendedName>
        <fullName evidence="7 8">UDP-N-acetylmuramoylalanine--D-glutamate ligase</fullName>
        <ecNumber evidence="7 8">6.3.2.9</ecNumber>
    </recommendedName>
    <alternativeName>
        <fullName evidence="7">D-glutamic acid-adding enzyme</fullName>
    </alternativeName>
    <alternativeName>
        <fullName evidence="7">UDP-N-acetylmuramoyl-L-alanyl-D-glutamate synthetase</fullName>
    </alternativeName>
</protein>
<dbReference type="GO" id="GO:0008764">
    <property type="term" value="F:UDP-N-acetylmuramoylalanine-D-glutamate ligase activity"/>
    <property type="evidence" value="ECO:0007669"/>
    <property type="project" value="UniProtKB-UniRule"/>
</dbReference>
<dbReference type="Gene3D" id="3.40.1190.10">
    <property type="entry name" value="Mur-like, catalytic domain"/>
    <property type="match status" value="1"/>
</dbReference>
<keyword evidence="7 8" id="KW-0573">Peptidoglycan synthesis</keyword>
<dbReference type="OrthoDB" id="9809796at2"/>
<evidence type="ECO:0000256" key="5">
    <source>
        <dbReference type="ARBA" id="ARBA00022741"/>
    </source>
</evidence>
<dbReference type="STRING" id="229919.GCA_001050195_01933"/>
<dbReference type="GO" id="GO:0009252">
    <property type="term" value="P:peptidoglycan biosynthetic process"/>
    <property type="evidence" value="ECO:0007669"/>
    <property type="project" value="UniProtKB-UniRule"/>
</dbReference>
<evidence type="ECO:0000256" key="6">
    <source>
        <dbReference type="ARBA" id="ARBA00022840"/>
    </source>
</evidence>
<comment type="caution">
    <text evidence="11">The sequence shown here is derived from an EMBL/GenBank/DDBJ whole genome shotgun (WGS) entry which is preliminary data.</text>
</comment>
<accession>A0A3D1JJY7</accession>
<proteinExistence type="inferred from homology"/>
<evidence type="ECO:0000256" key="1">
    <source>
        <dbReference type="ARBA" id="ARBA00004496"/>
    </source>
</evidence>
<keyword evidence="6 7" id="KW-0067">ATP-binding</keyword>
<dbReference type="RefSeq" id="WP_062192798.1">
    <property type="nucleotide sequence ID" value="NZ_DF967965.1"/>
</dbReference>
<dbReference type="InterPro" id="IPR036615">
    <property type="entry name" value="Mur_ligase_C_dom_sf"/>
</dbReference>
<dbReference type="GO" id="GO:0051301">
    <property type="term" value="P:cell division"/>
    <property type="evidence" value="ECO:0007669"/>
    <property type="project" value="UniProtKB-KW"/>
</dbReference>
<dbReference type="EMBL" id="DPBP01000037">
    <property type="protein sequence ID" value="HCE18058.1"/>
    <property type="molecule type" value="Genomic_DNA"/>
</dbReference>
<dbReference type="InterPro" id="IPR005762">
    <property type="entry name" value="MurD"/>
</dbReference>
<dbReference type="SUPFAM" id="SSF53623">
    <property type="entry name" value="MurD-like peptide ligases, catalytic domain"/>
    <property type="match status" value="1"/>
</dbReference>
<dbReference type="EC" id="6.3.2.9" evidence="7 8"/>
<dbReference type="HAMAP" id="MF_00639">
    <property type="entry name" value="MurD"/>
    <property type="match status" value="1"/>
</dbReference>
<evidence type="ECO:0000259" key="9">
    <source>
        <dbReference type="Pfam" id="PF02875"/>
    </source>
</evidence>
<keyword evidence="7 8" id="KW-0132">Cell division</keyword>
<dbReference type="Gene3D" id="3.40.50.720">
    <property type="entry name" value="NAD(P)-binding Rossmann-like Domain"/>
    <property type="match status" value="1"/>
</dbReference>
<keyword evidence="3 7" id="KW-0963">Cytoplasm</keyword>
<comment type="similarity">
    <text evidence="7">Belongs to the MurCDEF family.</text>
</comment>
<sequence>MMRNWSNQRVLILGAARQGLSMARFLATHHAHVILNDQRPAEALEKERQLLSPWPIRWVTGGHPLELLDEVDWVCISGGVPLTLPLVVEAKKRGLPLTNDSQIFMEEVPCPVIGITGSAGKTTTTTLVGRMAQAALQPPRRAWVGGNIGTPLIDRVTEIQPHDLVVLELSSFQLELMTRSPQVAAVLNITPNHLDRHQTMEAYTAAKANILHFQSKEDVAILNREDAGAWGLHTHIKGRLITFGIRPPSAGMAGTFIREDTFYATDGYRERPLFPVTVNQLRGEHNLLNALAACAIGLAAEFPDGALRAGIEGFRGVAHRLELVREWKGVRWYNDSIATAPERTLAALRSFHEPVVLMLGGRDKALPWDDLARMIHERVDHVIVFGEAAEKIRRAIGPLKEGTRPYSLQVCSGVEDAVRAAAQVASPGSVVLFSPGGTSFDEFKDFEERGERFRQWVKALS</sequence>
<evidence type="ECO:0000256" key="7">
    <source>
        <dbReference type="HAMAP-Rule" id="MF_00639"/>
    </source>
</evidence>
<keyword evidence="7 8" id="KW-0131">Cell cycle</keyword>
<dbReference type="InterPro" id="IPR013221">
    <property type="entry name" value="Mur_ligase_cen"/>
</dbReference>
<comment type="subcellular location">
    <subcellularLocation>
        <location evidence="1 7 8">Cytoplasm</location>
    </subcellularLocation>
</comment>
<dbReference type="Pfam" id="PF21799">
    <property type="entry name" value="MurD-like_N"/>
    <property type="match status" value="1"/>
</dbReference>
<evidence type="ECO:0000313" key="12">
    <source>
        <dbReference type="Proteomes" id="UP000264141"/>
    </source>
</evidence>